<dbReference type="SUPFAM" id="SSF54001">
    <property type="entry name" value="Cysteine proteinases"/>
    <property type="match status" value="1"/>
</dbReference>
<dbReference type="InterPro" id="IPR002931">
    <property type="entry name" value="Transglutaminase-like"/>
</dbReference>
<dbReference type="Pfam" id="PF11992">
    <property type="entry name" value="TgpA_N"/>
    <property type="match status" value="1"/>
</dbReference>
<dbReference type="Gene3D" id="3.10.620.30">
    <property type="match status" value="1"/>
</dbReference>
<gene>
    <name evidence="4" type="ORF">HMPREF1862_01127</name>
</gene>
<dbReference type="AlphaFoldDB" id="A0AB34WYS2"/>
<dbReference type="InterPro" id="IPR021878">
    <property type="entry name" value="TgpA_N"/>
</dbReference>
<dbReference type="RefSeq" id="WP_060920469.1">
    <property type="nucleotide sequence ID" value="NZ_KQ960683.1"/>
</dbReference>
<feature type="transmembrane region" description="Helical" evidence="2">
    <location>
        <begin position="211"/>
        <end position="231"/>
    </location>
</feature>
<dbReference type="PANTHER" id="PTHR42736">
    <property type="entry name" value="PROTEIN-GLUTAMINE GAMMA-GLUTAMYLTRANSFERASE"/>
    <property type="match status" value="1"/>
</dbReference>
<accession>A0AB34WYS2</accession>
<keyword evidence="2" id="KW-0472">Membrane</keyword>
<keyword evidence="2" id="KW-1133">Transmembrane helix</keyword>
<feature type="region of interest" description="Disordered" evidence="1">
    <location>
        <begin position="773"/>
        <end position="885"/>
    </location>
</feature>
<feature type="transmembrane region" description="Helical" evidence="2">
    <location>
        <begin position="143"/>
        <end position="161"/>
    </location>
</feature>
<comment type="caution">
    <text evidence="4">The sequence shown here is derived from an EMBL/GenBank/DDBJ whole genome shotgun (WGS) entry which is preliminary data.</text>
</comment>
<protein>
    <submittedName>
        <fullName evidence="4">Transglutaminase-like protein</fullName>
    </submittedName>
</protein>
<reference evidence="4 5" key="1">
    <citation type="submission" date="2016-01" db="EMBL/GenBank/DDBJ databases">
        <authorList>
            <person name="Mitreva M."/>
            <person name="Pepin K.H."/>
            <person name="Mihindukulasuriya K.A."/>
            <person name="Fulton R."/>
            <person name="Fronick C."/>
            <person name="O'Laughlin M."/>
            <person name="Miner T."/>
            <person name="Herter B."/>
            <person name="Rosa B.A."/>
            <person name="Cordes M."/>
            <person name="Tomlinson C."/>
            <person name="Wollam A."/>
            <person name="Palsikar V.B."/>
            <person name="Mardis E.R."/>
            <person name="Wilson R.K."/>
        </authorList>
    </citation>
    <scope>NUCLEOTIDE SEQUENCE [LARGE SCALE GENOMIC DNA]</scope>
    <source>
        <strain evidence="4 5">DNF00696</strain>
    </source>
</reference>
<feature type="transmembrane region" description="Helical" evidence="2">
    <location>
        <begin position="173"/>
        <end position="190"/>
    </location>
</feature>
<feature type="transmembrane region" description="Helical" evidence="2">
    <location>
        <begin position="31"/>
        <end position="49"/>
    </location>
</feature>
<evidence type="ECO:0000313" key="4">
    <source>
        <dbReference type="EMBL" id="KXB80445.1"/>
    </source>
</evidence>
<keyword evidence="2" id="KW-0812">Transmembrane</keyword>
<evidence type="ECO:0000256" key="1">
    <source>
        <dbReference type="SAM" id="MobiDB-lite"/>
    </source>
</evidence>
<name>A0AB34WYS2_9ACTO</name>
<feature type="domain" description="Transglutaminase-like" evidence="3">
    <location>
        <begin position="462"/>
        <end position="532"/>
    </location>
</feature>
<dbReference type="InterPro" id="IPR052901">
    <property type="entry name" value="Bact_TGase-like"/>
</dbReference>
<feature type="region of interest" description="Disordered" evidence="1">
    <location>
        <begin position="529"/>
        <end position="566"/>
    </location>
</feature>
<feature type="compositionally biased region" description="Pro residues" evidence="1">
    <location>
        <begin position="840"/>
        <end position="853"/>
    </location>
</feature>
<organism evidence="4 5">
    <name type="scientific">Varibaculum cambriense</name>
    <dbReference type="NCBI Taxonomy" id="184870"/>
    <lineage>
        <taxon>Bacteria</taxon>
        <taxon>Bacillati</taxon>
        <taxon>Actinomycetota</taxon>
        <taxon>Actinomycetes</taxon>
        <taxon>Actinomycetales</taxon>
        <taxon>Actinomycetaceae</taxon>
        <taxon>Varibaculum</taxon>
    </lineage>
</organism>
<dbReference type="EMBL" id="LSDN01000015">
    <property type="protein sequence ID" value="KXB80445.1"/>
    <property type="molecule type" value="Genomic_DNA"/>
</dbReference>
<dbReference type="SMART" id="SM00460">
    <property type="entry name" value="TGc"/>
    <property type="match status" value="1"/>
</dbReference>
<dbReference type="Pfam" id="PF01841">
    <property type="entry name" value="Transglut_core"/>
    <property type="match status" value="1"/>
</dbReference>
<evidence type="ECO:0000256" key="2">
    <source>
        <dbReference type="SAM" id="Phobius"/>
    </source>
</evidence>
<dbReference type="PANTHER" id="PTHR42736:SF1">
    <property type="entry name" value="PROTEIN-GLUTAMINE GAMMA-GLUTAMYLTRANSFERASE"/>
    <property type="match status" value="1"/>
</dbReference>
<proteinExistence type="predicted"/>
<evidence type="ECO:0000259" key="3">
    <source>
        <dbReference type="SMART" id="SM00460"/>
    </source>
</evidence>
<feature type="transmembrane region" description="Helical" evidence="2">
    <location>
        <begin position="112"/>
        <end position="136"/>
    </location>
</feature>
<feature type="compositionally biased region" description="Pro residues" evidence="1">
    <location>
        <begin position="554"/>
        <end position="566"/>
    </location>
</feature>
<evidence type="ECO:0000313" key="5">
    <source>
        <dbReference type="Proteomes" id="UP000070572"/>
    </source>
</evidence>
<dbReference type="Proteomes" id="UP000070572">
    <property type="component" value="Unassembled WGS sequence"/>
</dbReference>
<feature type="compositionally biased region" description="Basic and acidic residues" evidence="1">
    <location>
        <begin position="870"/>
        <end position="885"/>
    </location>
</feature>
<feature type="compositionally biased region" description="Low complexity" evidence="1">
    <location>
        <begin position="540"/>
        <end position="553"/>
    </location>
</feature>
<dbReference type="InterPro" id="IPR038765">
    <property type="entry name" value="Papain-like_cys_pep_sf"/>
</dbReference>
<sequence>MKRSEIVSLSSLLLLVVPCYLFSLPFVGFTGAIAASSGALLGCLVALVSRRWHLGVVSILTLLLGVYLLFGPTLAATDPLGRKFYPTLSGLQLLVTSAVTCWRDTLTAPLPLSAAGGAAVLPFLTCLITALLAGLAAASRRPWVALVPATISLVVAIAWGSQLVPAARWAGGAYFFLVLLWCGLVSEAAAKARTRAVNLAGARKKNRFIRPLAMVAVTLIICLASASLAGITGRDNREVLRTHVLPPVELEDFISPLASFRHLSRDWKDKTIAEVKNYPAGTRMRFATMNAYDGTVFKIDPQLNAQFVQVDSILDKGVSADSKAQVKLVNYDQPWVPLLGDAQSLKFATQPQPVVYYSASLRSAFTANPADLSYQIGFAKERIPSDARISGLEFDPIPQGKDEAVPVEIAELNNQLTARATGPLQKVRNVESYLSGQGFFSDGSDGLSRPGHRAARMSQFFQGKELIGDDEQYAVAMALMVRAFGAPARVVLGAYPADKKAGGNLKLKGDNVHAWVEVKFKEVGWIPFDPTPPRDRVPRTDQPQPKSVPKPQVLQPPPPPATPPVLPHVEKQAHADNHSTGMQILAALAQVAKYGGWLLLLLSPILLTLLAKWYRSRKRQRAKEPQDRLKGAWEEIVDRFRDRGIRLPAGATRQEAAWIIDSYLGAISQAKPQAGARELAGIADYLDYSPSSDSEIDSDWAWQLVKQLTDSWKVAAGKAKALVAAIRPSSLCNRFIRSSFAKKLEKIPGVGKVLTPRKEMSLPSLALGLTEQEYQQLRTPLAPGSSEETTPGPAGGVAFSEATRLGQVGLPQPSRSPVDEATAVAKEPKRGANPAATAQPPAPPRPPEPPVLPPESLDYTRRAPSPQNTDETRLRKGDDHEPNIP</sequence>
<feature type="transmembrane region" description="Helical" evidence="2">
    <location>
        <begin position="56"/>
        <end position="76"/>
    </location>
</feature>